<keyword evidence="3" id="KW-0645">Protease</keyword>
<comment type="similarity">
    <text evidence="12">Belongs to the peptidase M20C family.</text>
</comment>
<dbReference type="Gene3D" id="3.40.630.10">
    <property type="entry name" value="Zn peptidases"/>
    <property type="match status" value="2"/>
</dbReference>
<evidence type="ECO:0000256" key="10">
    <source>
        <dbReference type="ARBA" id="ARBA00038976"/>
    </source>
</evidence>
<evidence type="ECO:0000256" key="17">
    <source>
        <dbReference type="ARBA" id="ARBA00078074"/>
    </source>
</evidence>
<dbReference type="Pfam" id="PF07687">
    <property type="entry name" value="M20_dimer"/>
    <property type="match status" value="1"/>
</dbReference>
<evidence type="ECO:0000256" key="13">
    <source>
        <dbReference type="ARBA" id="ARBA00071271"/>
    </source>
</evidence>
<dbReference type="FunFam" id="3.40.630.10:FF:000018">
    <property type="entry name" value="Aminoacyl-histidine dipeptidase PepD"/>
    <property type="match status" value="1"/>
</dbReference>
<dbReference type="GO" id="GO:0005829">
    <property type="term" value="C:cytosol"/>
    <property type="evidence" value="ECO:0007669"/>
    <property type="project" value="TreeGrafter"/>
</dbReference>
<accession>A0A4R2LIQ6</accession>
<dbReference type="GO" id="GO:0046872">
    <property type="term" value="F:metal ion binding"/>
    <property type="evidence" value="ECO:0007669"/>
    <property type="project" value="UniProtKB-KW"/>
</dbReference>
<comment type="caution">
    <text evidence="19">The sequence shown here is derived from an EMBL/GenBank/DDBJ whole genome shotgun (WGS) entry which is preliminary data.</text>
</comment>
<dbReference type="Pfam" id="PF01546">
    <property type="entry name" value="Peptidase_M20"/>
    <property type="match status" value="1"/>
</dbReference>
<dbReference type="InterPro" id="IPR036264">
    <property type="entry name" value="Bact_exopeptidase_dim_dom"/>
</dbReference>
<protein>
    <recommendedName>
        <fullName evidence="13">Cytosol non-specific dipeptidase</fullName>
        <ecNumber evidence="10">3.4.13.18</ecNumber>
    </recommendedName>
    <alternativeName>
        <fullName evidence="16">Aminoacyl-histidine dipeptidase</fullName>
    </alternativeName>
    <alternativeName>
        <fullName evidence="15">Beta-alanyl-histidine dipeptidase</fullName>
    </alternativeName>
    <alternativeName>
        <fullName evidence="14">Carnosinase</fullName>
    </alternativeName>
    <alternativeName>
        <fullName evidence="11">Peptidase D</fullName>
    </alternativeName>
    <alternativeName>
        <fullName evidence="17">Xaa-His dipeptidase</fullName>
    </alternativeName>
</protein>
<comment type="cofactor">
    <cofactor evidence="1">
        <name>Co(2+)</name>
        <dbReference type="ChEBI" id="CHEBI:48828"/>
    </cofactor>
</comment>
<keyword evidence="7" id="KW-0482">Metalloprotease</keyword>
<dbReference type="NCBIfam" id="TIGR01893">
    <property type="entry name" value="aa-his-dipept"/>
    <property type="match status" value="1"/>
</dbReference>
<dbReference type="CDD" id="cd03890">
    <property type="entry name" value="M20_pepD"/>
    <property type="match status" value="1"/>
</dbReference>
<dbReference type="GO" id="GO:0070573">
    <property type="term" value="F:metallodipeptidase activity"/>
    <property type="evidence" value="ECO:0007669"/>
    <property type="project" value="TreeGrafter"/>
</dbReference>
<dbReference type="InterPro" id="IPR002933">
    <property type="entry name" value="Peptidase_M20"/>
</dbReference>
<dbReference type="PANTHER" id="PTHR43501">
    <property type="entry name" value="CYTOSOL NON-SPECIFIC DIPEPTIDASE"/>
    <property type="match status" value="1"/>
</dbReference>
<comment type="catalytic activity">
    <reaction evidence="9">
        <text>Hydrolysis of dipeptides, preferentially hydrophobic dipeptides including prolyl amino acids.</text>
        <dbReference type="EC" id="3.4.13.18"/>
    </reaction>
</comment>
<evidence type="ECO:0000256" key="6">
    <source>
        <dbReference type="ARBA" id="ARBA00022833"/>
    </source>
</evidence>
<evidence type="ECO:0000256" key="11">
    <source>
        <dbReference type="ARBA" id="ARBA00044252"/>
    </source>
</evidence>
<evidence type="ECO:0000313" key="19">
    <source>
        <dbReference type="EMBL" id="TCO89260.1"/>
    </source>
</evidence>
<evidence type="ECO:0000256" key="12">
    <source>
        <dbReference type="ARBA" id="ARBA00061423"/>
    </source>
</evidence>
<dbReference type="GO" id="GO:0006508">
    <property type="term" value="P:proteolysis"/>
    <property type="evidence" value="ECO:0007669"/>
    <property type="project" value="UniProtKB-KW"/>
</dbReference>
<dbReference type="SUPFAM" id="SSF55031">
    <property type="entry name" value="Bacterial exopeptidase dimerisation domain"/>
    <property type="match status" value="1"/>
</dbReference>
<comment type="cofactor">
    <cofactor evidence="2">
        <name>Zn(2+)</name>
        <dbReference type="ChEBI" id="CHEBI:29105"/>
    </cofactor>
</comment>
<organism evidence="19 20">
    <name type="scientific">Prevotella heparinolytica</name>
    <dbReference type="NCBI Taxonomy" id="28113"/>
    <lineage>
        <taxon>Bacteria</taxon>
        <taxon>Pseudomonadati</taxon>
        <taxon>Bacteroidota</taxon>
        <taxon>Bacteroidia</taxon>
        <taxon>Bacteroidales</taxon>
        <taxon>Bacteroidaceae</taxon>
        <taxon>Bacteroides</taxon>
    </lineage>
</organism>
<dbReference type="PIRSF" id="PIRSF016599">
    <property type="entry name" value="Xaa-His_dipept"/>
    <property type="match status" value="1"/>
</dbReference>
<dbReference type="EMBL" id="SLXB01000021">
    <property type="protein sequence ID" value="TCO89260.1"/>
    <property type="molecule type" value="Genomic_DNA"/>
</dbReference>
<proteinExistence type="inferred from homology"/>
<dbReference type="Proteomes" id="UP000295600">
    <property type="component" value="Unassembled WGS sequence"/>
</dbReference>
<evidence type="ECO:0000256" key="8">
    <source>
        <dbReference type="ARBA" id="ARBA00023285"/>
    </source>
</evidence>
<dbReference type="PANTHER" id="PTHR43501:SF1">
    <property type="entry name" value="CYTOSOL NON-SPECIFIC DIPEPTIDASE"/>
    <property type="match status" value="1"/>
</dbReference>
<evidence type="ECO:0000256" key="14">
    <source>
        <dbReference type="ARBA" id="ARBA00075285"/>
    </source>
</evidence>
<dbReference type="InterPro" id="IPR001160">
    <property type="entry name" value="Peptidase_M20C"/>
</dbReference>
<evidence type="ECO:0000259" key="18">
    <source>
        <dbReference type="Pfam" id="PF07687"/>
    </source>
</evidence>
<dbReference type="SUPFAM" id="SSF53187">
    <property type="entry name" value="Zn-dependent exopeptidases"/>
    <property type="match status" value="1"/>
</dbReference>
<evidence type="ECO:0000256" key="9">
    <source>
        <dbReference type="ARBA" id="ARBA00036421"/>
    </source>
</evidence>
<evidence type="ECO:0000256" key="4">
    <source>
        <dbReference type="ARBA" id="ARBA00022723"/>
    </source>
</evidence>
<dbReference type="InterPro" id="IPR011650">
    <property type="entry name" value="Peptidase_M20_dimer"/>
</dbReference>
<gene>
    <name evidence="19" type="ORF">EV202_12156</name>
</gene>
<name>A0A4R2LIQ6_9BACE</name>
<keyword evidence="5" id="KW-0378">Hydrolase</keyword>
<reference evidence="19 20" key="1">
    <citation type="submission" date="2019-03" db="EMBL/GenBank/DDBJ databases">
        <title>Genomic Encyclopedia of Type Strains, Phase IV (KMG-IV): sequencing the most valuable type-strain genomes for metagenomic binning, comparative biology and taxonomic classification.</title>
        <authorList>
            <person name="Goeker M."/>
        </authorList>
    </citation>
    <scope>NUCLEOTIDE SEQUENCE [LARGE SCALE GENOMIC DNA]</scope>
    <source>
        <strain evidence="19 20">DSM 23917</strain>
    </source>
</reference>
<evidence type="ECO:0000256" key="5">
    <source>
        <dbReference type="ARBA" id="ARBA00022801"/>
    </source>
</evidence>
<evidence type="ECO:0000256" key="15">
    <source>
        <dbReference type="ARBA" id="ARBA00076004"/>
    </source>
</evidence>
<keyword evidence="6" id="KW-0862">Zinc</keyword>
<sequence length="487" mass="53058">MIMSTILQLAPQNVWKHFYSLTRIPRPSGHMEKITEFLISFGKGLGLESFVDEVGNVIIRKPATPGMENRKGVILQAHMDMVPQKNNDTVHDFTKDPIETYIDGDWVKAKGTTLGADNGLGVAAAMAVLEADDLKHGPLEVLITKDEETGMYGAFGLKPGTLKGEILLNLDSEDEGELYIGCAGGIDITASLEYKEEASIEGFVARKITLKGLRGGHSGLEINQGRGNANKLLARIVHDLLIEFDCRLASFEGGNMRNAIPREAHAVLTFNPEDIDGLEEYIKEYEEQLNAEYTPIESGIILKIEEMEMPAAIVPEEIQDNMLNVLMACQNGVMRMIPTVPDTVETSSNLAIVLIGGGKAEVRILARSSCDTMKDFLADSLTACFSMAGMKVVLSGGYSGWQPNVDSPILHAMKLSYKQQFGVEPAVKVIHAGLECGIIGANCPGLDMISFGPTLRSPHSPDERVYIPTVAKFYDFLVATLAQTPEK</sequence>
<evidence type="ECO:0000313" key="20">
    <source>
        <dbReference type="Proteomes" id="UP000295600"/>
    </source>
</evidence>
<feature type="domain" description="Peptidase M20 dimerisation" evidence="18">
    <location>
        <begin position="209"/>
        <end position="294"/>
    </location>
</feature>
<dbReference type="PRINTS" id="PR00934">
    <property type="entry name" value="XHISDIPTASE"/>
</dbReference>
<evidence type="ECO:0000256" key="2">
    <source>
        <dbReference type="ARBA" id="ARBA00001947"/>
    </source>
</evidence>
<evidence type="ECO:0000256" key="16">
    <source>
        <dbReference type="ARBA" id="ARBA00077688"/>
    </source>
</evidence>
<evidence type="ECO:0000256" key="3">
    <source>
        <dbReference type="ARBA" id="ARBA00022670"/>
    </source>
</evidence>
<keyword evidence="4" id="KW-0479">Metal-binding</keyword>
<keyword evidence="8" id="KW-0170">Cobalt</keyword>
<evidence type="ECO:0000256" key="7">
    <source>
        <dbReference type="ARBA" id="ARBA00023049"/>
    </source>
</evidence>
<dbReference type="EC" id="3.4.13.18" evidence="10"/>
<dbReference type="FunFam" id="3.40.630.10:FF:000015">
    <property type="entry name" value="Aminoacyl-histidine dipeptidase PepD"/>
    <property type="match status" value="1"/>
</dbReference>
<dbReference type="AlphaFoldDB" id="A0A4R2LIQ6"/>
<evidence type="ECO:0000256" key="1">
    <source>
        <dbReference type="ARBA" id="ARBA00001941"/>
    </source>
</evidence>